<evidence type="ECO:0000313" key="3">
    <source>
        <dbReference type="EMBL" id="KKN57080.1"/>
    </source>
</evidence>
<dbReference type="EMBL" id="LAZR01000819">
    <property type="protein sequence ID" value="KKN57080.1"/>
    <property type="molecule type" value="Genomic_DNA"/>
</dbReference>
<comment type="caution">
    <text evidence="3">The sequence shown here is derived from an EMBL/GenBank/DDBJ whole genome shotgun (WGS) entry which is preliminary data.</text>
</comment>
<dbReference type="GO" id="GO:0003677">
    <property type="term" value="F:DNA binding"/>
    <property type="evidence" value="ECO:0007669"/>
    <property type="project" value="InterPro"/>
</dbReference>
<sequence>MTESPLTVWRKKAGLTQADIAKLADVSQAHVSEIECGVTELCDPIAGFLQRIADRGDSEMSREAGEVPEKQAEFFREKQEERLQRVGAA</sequence>
<reference evidence="3" key="1">
    <citation type="journal article" date="2015" name="Nature">
        <title>Complex archaea that bridge the gap between prokaryotes and eukaryotes.</title>
        <authorList>
            <person name="Spang A."/>
            <person name="Saw J.H."/>
            <person name="Jorgensen S.L."/>
            <person name="Zaremba-Niedzwiedzka K."/>
            <person name="Martijn J."/>
            <person name="Lind A.E."/>
            <person name="van Eijk R."/>
            <person name="Schleper C."/>
            <person name="Guy L."/>
            <person name="Ettema T.J."/>
        </authorList>
    </citation>
    <scope>NUCLEOTIDE SEQUENCE</scope>
</reference>
<protein>
    <recommendedName>
        <fullName evidence="2">HTH cro/C1-type domain-containing protein</fullName>
    </recommendedName>
</protein>
<feature type="domain" description="HTH cro/C1-type" evidence="2">
    <location>
        <begin position="6"/>
        <end position="40"/>
    </location>
</feature>
<dbReference type="Pfam" id="PF01381">
    <property type="entry name" value="HTH_3"/>
    <property type="match status" value="1"/>
</dbReference>
<dbReference type="InterPro" id="IPR010982">
    <property type="entry name" value="Lambda_DNA-bd_dom_sf"/>
</dbReference>
<dbReference type="Gene3D" id="1.10.260.40">
    <property type="entry name" value="lambda repressor-like DNA-binding domains"/>
    <property type="match status" value="1"/>
</dbReference>
<evidence type="ECO:0000259" key="2">
    <source>
        <dbReference type="PROSITE" id="PS50943"/>
    </source>
</evidence>
<dbReference type="CDD" id="cd00093">
    <property type="entry name" value="HTH_XRE"/>
    <property type="match status" value="1"/>
</dbReference>
<accession>A0A0F9RKI3</accession>
<feature type="region of interest" description="Disordered" evidence="1">
    <location>
        <begin position="57"/>
        <end position="78"/>
    </location>
</feature>
<dbReference type="AlphaFoldDB" id="A0A0F9RKI3"/>
<gene>
    <name evidence="3" type="ORF">LCGC14_0565520</name>
</gene>
<dbReference type="SUPFAM" id="SSF47413">
    <property type="entry name" value="lambda repressor-like DNA-binding domains"/>
    <property type="match status" value="1"/>
</dbReference>
<evidence type="ECO:0000256" key="1">
    <source>
        <dbReference type="SAM" id="MobiDB-lite"/>
    </source>
</evidence>
<name>A0A0F9RKI3_9ZZZZ</name>
<dbReference type="InterPro" id="IPR001387">
    <property type="entry name" value="Cro/C1-type_HTH"/>
</dbReference>
<organism evidence="3">
    <name type="scientific">marine sediment metagenome</name>
    <dbReference type="NCBI Taxonomy" id="412755"/>
    <lineage>
        <taxon>unclassified sequences</taxon>
        <taxon>metagenomes</taxon>
        <taxon>ecological metagenomes</taxon>
    </lineage>
</organism>
<dbReference type="PROSITE" id="PS50943">
    <property type="entry name" value="HTH_CROC1"/>
    <property type="match status" value="1"/>
</dbReference>
<proteinExistence type="predicted"/>